<keyword evidence="3" id="KW-0731">Sigma factor</keyword>
<dbReference type="InterPro" id="IPR039425">
    <property type="entry name" value="RNA_pol_sigma-70-like"/>
</dbReference>
<dbReference type="Proteomes" id="UP001183176">
    <property type="component" value="Unassembled WGS sequence"/>
</dbReference>
<dbReference type="Pfam" id="PF04542">
    <property type="entry name" value="Sigma70_r2"/>
    <property type="match status" value="1"/>
</dbReference>
<dbReference type="InterPro" id="IPR014284">
    <property type="entry name" value="RNA_pol_sigma-70_dom"/>
</dbReference>
<keyword evidence="8" id="KW-1185">Reference proteome</keyword>
<reference evidence="8" key="1">
    <citation type="submission" date="2023-07" db="EMBL/GenBank/DDBJ databases">
        <title>30 novel species of actinomycetes from the DSMZ collection.</title>
        <authorList>
            <person name="Nouioui I."/>
        </authorList>
    </citation>
    <scope>NUCLEOTIDE SEQUENCE [LARGE SCALE GENOMIC DNA]</scope>
    <source>
        <strain evidence="8">DSM 44399</strain>
    </source>
</reference>
<feature type="domain" description="RNA polymerase sigma factor 70 region 4 type 2" evidence="6">
    <location>
        <begin position="128"/>
        <end position="178"/>
    </location>
</feature>
<evidence type="ECO:0000256" key="1">
    <source>
        <dbReference type="ARBA" id="ARBA00010641"/>
    </source>
</evidence>
<evidence type="ECO:0000256" key="2">
    <source>
        <dbReference type="ARBA" id="ARBA00023015"/>
    </source>
</evidence>
<evidence type="ECO:0000313" key="7">
    <source>
        <dbReference type="EMBL" id="MDT0263668.1"/>
    </source>
</evidence>
<protein>
    <submittedName>
        <fullName evidence="7">Sigma-70 family RNA polymerase sigma factor</fullName>
    </submittedName>
</protein>
<organism evidence="7 8">
    <name type="scientific">Jatrophihabitans lederbergiae</name>
    <dbReference type="NCBI Taxonomy" id="3075547"/>
    <lineage>
        <taxon>Bacteria</taxon>
        <taxon>Bacillati</taxon>
        <taxon>Actinomycetota</taxon>
        <taxon>Actinomycetes</taxon>
        <taxon>Jatrophihabitantales</taxon>
        <taxon>Jatrophihabitantaceae</taxon>
        <taxon>Jatrophihabitans</taxon>
    </lineage>
</organism>
<dbReference type="SUPFAM" id="SSF88659">
    <property type="entry name" value="Sigma3 and sigma4 domains of RNA polymerase sigma factors"/>
    <property type="match status" value="1"/>
</dbReference>
<evidence type="ECO:0000313" key="8">
    <source>
        <dbReference type="Proteomes" id="UP001183176"/>
    </source>
</evidence>
<dbReference type="RefSeq" id="WP_311424814.1">
    <property type="nucleotide sequence ID" value="NZ_JAVREH010000047.1"/>
</dbReference>
<dbReference type="Gene3D" id="1.10.10.10">
    <property type="entry name" value="Winged helix-like DNA-binding domain superfamily/Winged helix DNA-binding domain"/>
    <property type="match status" value="1"/>
</dbReference>
<feature type="domain" description="RNA polymerase sigma-70 region 2" evidence="5">
    <location>
        <begin position="12"/>
        <end position="76"/>
    </location>
</feature>
<evidence type="ECO:0000256" key="3">
    <source>
        <dbReference type="ARBA" id="ARBA00023082"/>
    </source>
</evidence>
<evidence type="ECO:0000259" key="5">
    <source>
        <dbReference type="Pfam" id="PF04542"/>
    </source>
</evidence>
<dbReference type="PANTHER" id="PTHR43133:SF65">
    <property type="entry name" value="ECF RNA POLYMERASE SIGMA FACTOR SIGG"/>
    <property type="match status" value="1"/>
</dbReference>
<dbReference type="Pfam" id="PF08281">
    <property type="entry name" value="Sigma70_r4_2"/>
    <property type="match status" value="1"/>
</dbReference>
<dbReference type="EMBL" id="JAVREH010000047">
    <property type="protein sequence ID" value="MDT0263668.1"/>
    <property type="molecule type" value="Genomic_DNA"/>
</dbReference>
<comment type="similarity">
    <text evidence="1">Belongs to the sigma-70 factor family. ECF subfamily.</text>
</comment>
<evidence type="ECO:0000256" key="4">
    <source>
        <dbReference type="ARBA" id="ARBA00023163"/>
    </source>
</evidence>
<dbReference type="PANTHER" id="PTHR43133">
    <property type="entry name" value="RNA POLYMERASE ECF-TYPE SIGMA FACTO"/>
    <property type="match status" value="1"/>
</dbReference>
<keyword evidence="4" id="KW-0804">Transcription</keyword>
<dbReference type="InterPro" id="IPR036388">
    <property type="entry name" value="WH-like_DNA-bd_sf"/>
</dbReference>
<sequence>MSTMTADDLAPLRRRLVAFCYQMLGSPFDAEDAVQDVMERAWRSRESFDASRASLSTWCYRIAHNVCVDRLRGAARRPLPRDLSDPGIEVGAPLVPALDVPWLMPAPSGWLGESEAGAAVERAADVRLAVTAMLQMLPARQRGVFVLREVIGCSASETAQVLESTVPAVNSALQRARVAVGSGGCPAATAALRSS</sequence>
<gene>
    <name evidence="7" type="ORF">RM423_20040</name>
</gene>
<proteinExistence type="inferred from homology"/>
<dbReference type="InterPro" id="IPR013325">
    <property type="entry name" value="RNA_pol_sigma_r2"/>
</dbReference>
<dbReference type="InterPro" id="IPR013249">
    <property type="entry name" value="RNA_pol_sigma70_r4_t2"/>
</dbReference>
<accession>A0ABU2JFZ9</accession>
<keyword evidence="2" id="KW-0805">Transcription regulation</keyword>
<dbReference type="InterPro" id="IPR013324">
    <property type="entry name" value="RNA_pol_sigma_r3/r4-like"/>
</dbReference>
<evidence type="ECO:0000259" key="6">
    <source>
        <dbReference type="Pfam" id="PF08281"/>
    </source>
</evidence>
<dbReference type="NCBIfam" id="TIGR02937">
    <property type="entry name" value="sigma70-ECF"/>
    <property type="match status" value="1"/>
</dbReference>
<dbReference type="SUPFAM" id="SSF88946">
    <property type="entry name" value="Sigma2 domain of RNA polymerase sigma factors"/>
    <property type="match status" value="1"/>
</dbReference>
<name>A0ABU2JFZ9_9ACTN</name>
<comment type="caution">
    <text evidence="7">The sequence shown here is derived from an EMBL/GenBank/DDBJ whole genome shotgun (WGS) entry which is preliminary data.</text>
</comment>
<dbReference type="InterPro" id="IPR007627">
    <property type="entry name" value="RNA_pol_sigma70_r2"/>
</dbReference>
<dbReference type="Gene3D" id="1.10.1740.10">
    <property type="match status" value="1"/>
</dbReference>